<dbReference type="RefSeq" id="WP_167977030.1">
    <property type="nucleotide sequence ID" value="NZ_VSRL01000120.1"/>
</dbReference>
<dbReference type="InterPro" id="IPR002645">
    <property type="entry name" value="STAS_dom"/>
</dbReference>
<reference evidence="4 5" key="1">
    <citation type="submission" date="2019-08" db="EMBL/GenBank/DDBJ databases">
        <title>Lentzea from Indian Himalayas.</title>
        <authorList>
            <person name="Mandal S."/>
            <person name="Mallick Gupta A."/>
            <person name="Maiti P.K."/>
            <person name="Sarkar J."/>
            <person name="Mandal S."/>
        </authorList>
    </citation>
    <scope>NUCLEOTIDE SEQUENCE [LARGE SCALE GENOMIC DNA]</scope>
    <source>
        <strain evidence="4 5">PSKA42</strain>
    </source>
</reference>
<keyword evidence="5" id="KW-1185">Reference proteome</keyword>
<dbReference type="EMBL" id="VSRL01000120">
    <property type="protein sequence ID" value="NKE60372.1"/>
    <property type="molecule type" value="Genomic_DNA"/>
</dbReference>
<protein>
    <recommendedName>
        <fullName evidence="2">Anti-sigma factor antagonist</fullName>
    </recommendedName>
</protein>
<dbReference type="InterPro" id="IPR003658">
    <property type="entry name" value="Anti-sigma_ant"/>
</dbReference>
<evidence type="ECO:0000259" key="3">
    <source>
        <dbReference type="PROSITE" id="PS50801"/>
    </source>
</evidence>
<gene>
    <name evidence="4" type="ORF">FXN61_27685</name>
</gene>
<evidence type="ECO:0000256" key="1">
    <source>
        <dbReference type="ARBA" id="ARBA00009013"/>
    </source>
</evidence>
<evidence type="ECO:0000313" key="4">
    <source>
        <dbReference type="EMBL" id="NKE60372.1"/>
    </source>
</evidence>
<dbReference type="CDD" id="cd07043">
    <property type="entry name" value="STAS_anti-anti-sigma_factors"/>
    <property type="match status" value="1"/>
</dbReference>
<feature type="domain" description="STAS" evidence="3">
    <location>
        <begin position="12"/>
        <end position="121"/>
    </location>
</feature>
<dbReference type="NCBIfam" id="TIGR00377">
    <property type="entry name" value="ant_ant_sig"/>
    <property type="match status" value="1"/>
</dbReference>
<dbReference type="PANTHER" id="PTHR33495">
    <property type="entry name" value="ANTI-SIGMA FACTOR ANTAGONIST TM_1081-RELATED-RELATED"/>
    <property type="match status" value="1"/>
</dbReference>
<dbReference type="PROSITE" id="PS50801">
    <property type="entry name" value="STAS"/>
    <property type="match status" value="1"/>
</dbReference>
<dbReference type="Gene3D" id="3.30.750.24">
    <property type="entry name" value="STAS domain"/>
    <property type="match status" value="1"/>
</dbReference>
<proteinExistence type="inferred from homology"/>
<dbReference type="InterPro" id="IPR036513">
    <property type="entry name" value="STAS_dom_sf"/>
</dbReference>
<name>A0ABX1FNL4_9PSEU</name>
<evidence type="ECO:0000256" key="2">
    <source>
        <dbReference type="RuleBase" id="RU003749"/>
    </source>
</evidence>
<sequence>MNQHVTEQSKSIAVSTAVHDGVPVVAVTGEIDMATSWLVSDELATQLDRRPPVLVIDLLAVSFFGSAGIQVLLDARARAERHQLTLMLVSAHPVVSRPLEVTAVAQLFQIYPTLPEALRALWPV</sequence>
<dbReference type="Pfam" id="PF01740">
    <property type="entry name" value="STAS"/>
    <property type="match status" value="1"/>
</dbReference>
<comment type="similarity">
    <text evidence="1 2">Belongs to the anti-sigma-factor antagonist family.</text>
</comment>
<organism evidence="4 5">
    <name type="scientific">Lentzea indica</name>
    <dbReference type="NCBI Taxonomy" id="2604800"/>
    <lineage>
        <taxon>Bacteria</taxon>
        <taxon>Bacillati</taxon>
        <taxon>Actinomycetota</taxon>
        <taxon>Actinomycetes</taxon>
        <taxon>Pseudonocardiales</taxon>
        <taxon>Pseudonocardiaceae</taxon>
        <taxon>Lentzea</taxon>
    </lineage>
</organism>
<accession>A0ABX1FNL4</accession>
<dbReference type="Proteomes" id="UP001515943">
    <property type="component" value="Unassembled WGS sequence"/>
</dbReference>
<evidence type="ECO:0000313" key="5">
    <source>
        <dbReference type="Proteomes" id="UP001515943"/>
    </source>
</evidence>
<dbReference type="SUPFAM" id="SSF52091">
    <property type="entry name" value="SpoIIaa-like"/>
    <property type="match status" value="1"/>
</dbReference>
<comment type="caution">
    <text evidence="4">The sequence shown here is derived from an EMBL/GenBank/DDBJ whole genome shotgun (WGS) entry which is preliminary data.</text>
</comment>
<dbReference type="PANTHER" id="PTHR33495:SF2">
    <property type="entry name" value="ANTI-SIGMA FACTOR ANTAGONIST TM_1081-RELATED"/>
    <property type="match status" value="1"/>
</dbReference>